<evidence type="ECO:0000256" key="1">
    <source>
        <dbReference type="SAM" id="SignalP"/>
    </source>
</evidence>
<dbReference type="EMBL" id="JBHSMX010000011">
    <property type="protein sequence ID" value="MFC5520438.1"/>
    <property type="molecule type" value="Genomic_DNA"/>
</dbReference>
<organism evidence="2 3">
    <name type="scientific">Polaromonas jejuensis</name>
    <dbReference type="NCBI Taxonomy" id="457502"/>
    <lineage>
        <taxon>Bacteria</taxon>
        <taxon>Pseudomonadati</taxon>
        <taxon>Pseudomonadota</taxon>
        <taxon>Betaproteobacteria</taxon>
        <taxon>Burkholderiales</taxon>
        <taxon>Comamonadaceae</taxon>
        <taxon>Polaromonas</taxon>
    </lineage>
</organism>
<evidence type="ECO:0000313" key="2">
    <source>
        <dbReference type="EMBL" id="MFC5520438.1"/>
    </source>
</evidence>
<sequence>MNRCAPHLMAALMLLAASAGFSSLPALAQTDQAAEAKPKVRQFPKAALRGEMVMLAPPMISMDGKADRLSVGARIRDTEDRLVLSGPLVNQTLVVNYVRDNTGQVHEVWILNGEEARQKRPGSSDTFFNFITDTTAAPVDDGKTPYSQLPAYKQ</sequence>
<feature type="signal peptide" evidence="1">
    <location>
        <begin position="1"/>
        <end position="28"/>
    </location>
</feature>
<dbReference type="Proteomes" id="UP001596084">
    <property type="component" value="Unassembled WGS sequence"/>
</dbReference>
<evidence type="ECO:0000313" key="3">
    <source>
        <dbReference type="Proteomes" id="UP001596084"/>
    </source>
</evidence>
<keyword evidence="3" id="KW-1185">Reference proteome</keyword>
<gene>
    <name evidence="2" type="ORF">ACFPP7_05865</name>
</gene>
<keyword evidence="1" id="KW-0732">Signal</keyword>
<name>A0ABW0Q6U0_9BURK</name>
<dbReference type="RefSeq" id="WP_068831421.1">
    <property type="nucleotide sequence ID" value="NZ_JBHSMX010000011.1"/>
</dbReference>
<feature type="chain" id="PRO_5046321264" evidence="1">
    <location>
        <begin position="29"/>
        <end position="154"/>
    </location>
</feature>
<reference evidence="3" key="1">
    <citation type="journal article" date="2019" name="Int. J. Syst. Evol. Microbiol.">
        <title>The Global Catalogue of Microorganisms (GCM) 10K type strain sequencing project: providing services to taxonomists for standard genome sequencing and annotation.</title>
        <authorList>
            <consortium name="The Broad Institute Genomics Platform"/>
            <consortium name="The Broad Institute Genome Sequencing Center for Infectious Disease"/>
            <person name="Wu L."/>
            <person name="Ma J."/>
        </authorList>
    </citation>
    <scope>NUCLEOTIDE SEQUENCE [LARGE SCALE GENOMIC DNA]</scope>
    <source>
        <strain evidence="3">CGMCC 4.7277</strain>
    </source>
</reference>
<accession>A0ABW0Q6U0</accession>
<protein>
    <submittedName>
        <fullName evidence="2">Uncharacterized protein</fullName>
    </submittedName>
</protein>
<comment type="caution">
    <text evidence="2">The sequence shown here is derived from an EMBL/GenBank/DDBJ whole genome shotgun (WGS) entry which is preliminary data.</text>
</comment>
<proteinExistence type="predicted"/>